<dbReference type="EMBL" id="JAHRIO010007246">
    <property type="protein sequence ID" value="MEQ2160433.1"/>
    <property type="molecule type" value="Genomic_DNA"/>
</dbReference>
<dbReference type="SUPFAM" id="SSF52425">
    <property type="entry name" value="Cryptochrome/photolyase, N-terminal domain"/>
    <property type="match status" value="1"/>
</dbReference>
<dbReference type="PANTHER" id="PTHR11455">
    <property type="entry name" value="CRYPTOCHROME"/>
    <property type="match status" value="1"/>
</dbReference>
<dbReference type="InterPro" id="IPR006050">
    <property type="entry name" value="DNA_photolyase_N"/>
</dbReference>
<keyword evidence="1" id="KW-0157">Chromophore</keyword>
<dbReference type="Proteomes" id="UP001476798">
    <property type="component" value="Unassembled WGS sequence"/>
</dbReference>
<comment type="caution">
    <text evidence="3">The sequence shown here is derived from an EMBL/GenBank/DDBJ whole genome shotgun (WGS) entry which is preliminary data.</text>
</comment>
<reference evidence="3 4" key="1">
    <citation type="submission" date="2021-06" db="EMBL/GenBank/DDBJ databases">
        <authorList>
            <person name="Palmer J.M."/>
        </authorList>
    </citation>
    <scope>NUCLEOTIDE SEQUENCE [LARGE SCALE GENOMIC DNA]</scope>
    <source>
        <strain evidence="3 4">GA_2019</strain>
        <tissue evidence="3">Muscle</tissue>
    </source>
</reference>
<feature type="domain" description="Photolyase/cryptochrome alpha/beta" evidence="2">
    <location>
        <begin position="3"/>
        <end position="107"/>
    </location>
</feature>
<dbReference type="InterPro" id="IPR014729">
    <property type="entry name" value="Rossmann-like_a/b/a_fold"/>
</dbReference>
<evidence type="ECO:0000313" key="3">
    <source>
        <dbReference type="EMBL" id="MEQ2160433.1"/>
    </source>
</evidence>
<dbReference type="PROSITE" id="PS51645">
    <property type="entry name" value="PHR_CRY_ALPHA_BETA"/>
    <property type="match status" value="1"/>
</dbReference>
<evidence type="ECO:0000256" key="1">
    <source>
        <dbReference type="ARBA" id="ARBA00022991"/>
    </source>
</evidence>
<dbReference type="InterPro" id="IPR036155">
    <property type="entry name" value="Crypto/Photolyase_N_sf"/>
</dbReference>
<dbReference type="Gene3D" id="3.40.50.620">
    <property type="entry name" value="HUPs"/>
    <property type="match status" value="1"/>
</dbReference>
<dbReference type="InterPro" id="IPR002081">
    <property type="entry name" value="Cryptochrome/DNA_photolyase_1"/>
</dbReference>
<protein>
    <submittedName>
        <fullName evidence="3">Cryptochrome-1</fullName>
    </submittedName>
</protein>
<accession>A0ABV0MMU6</accession>
<evidence type="ECO:0000259" key="2">
    <source>
        <dbReference type="PROSITE" id="PS51645"/>
    </source>
</evidence>
<proteinExistence type="predicted"/>
<sequence>MVVNSVHWFRKGLRLHDNPALQEALSGADTVRCVYVLDPWFAGAANVGINRWRFLLESLEDLDNSLKKVNSRLFVIRGQPTEVFPRLFKVCVLADVMFSHCSPPAYM</sequence>
<evidence type="ECO:0000313" key="4">
    <source>
        <dbReference type="Proteomes" id="UP001476798"/>
    </source>
</evidence>
<name>A0ABV0MMU6_9TELE</name>
<dbReference type="PANTHER" id="PTHR11455:SF30">
    <property type="entry name" value="CRYPTOCHROME-1"/>
    <property type="match status" value="1"/>
</dbReference>
<keyword evidence="4" id="KW-1185">Reference proteome</keyword>
<organism evidence="3 4">
    <name type="scientific">Goodea atripinnis</name>
    <dbReference type="NCBI Taxonomy" id="208336"/>
    <lineage>
        <taxon>Eukaryota</taxon>
        <taxon>Metazoa</taxon>
        <taxon>Chordata</taxon>
        <taxon>Craniata</taxon>
        <taxon>Vertebrata</taxon>
        <taxon>Euteleostomi</taxon>
        <taxon>Actinopterygii</taxon>
        <taxon>Neopterygii</taxon>
        <taxon>Teleostei</taxon>
        <taxon>Neoteleostei</taxon>
        <taxon>Acanthomorphata</taxon>
        <taxon>Ovalentaria</taxon>
        <taxon>Atherinomorphae</taxon>
        <taxon>Cyprinodontiformes</taxon>
        <taxon>Goodeidae</taxon>
        <taxon>Goodea</taxon>
    </lineage>
</organism>
<dbReference type="Pfam" id="PF00875">
    <property type="entry name" value="DNA_photolyase"/>
    <property type="match status" value="1"/>
</dbReference>
<gene>
    <name evidence="3" type="primary">CRY1_4</name>
    <name evidence="3" type="ORF">GOODEAATRI_033660</name>
</gene>